<protein>
    <submittedName>
        <fullName evidence="2">Protein msta</fullName>
    </submittedName>
</protein>
<dbReference type="Gene3D" id="1.10.220.160">
    <property type="match status" value="1"/>
</dbReference>
<dbReference type="InterPro" id="IPR053010">
    <property type="entry name" value="SET_SmydA-8"/>
</dbReference>
<feature type="domain" description="SET" evidence="1">
    <location>
        <begin position="6"/>
        <end position="241"/>
    </location>
</feature>
<sequence>MDVLRFGAKVCYDEILGRHLKATRDIKPGEVVLQEPPLIWGPAQVTVPVCLGCGNAVTEKNSRPCFKCGWPVCNETCEKAPGHIPECRYTVLRGDRVSVKNFGVVHPIYQCITVLRCLYQKQFLPEVWKKLDTLQSHCEERKGTQKYEQEKVTIAQFILRFFKLANVFTEEEIMRVCGIVMINSHEVPLTEPPHVAIYESTSMFEHNCSANCTKSFTNKGGVLVAAGTHIKKGDNLCICYTDPLWGTSNRRHHLYQSKFFWCNCKRCQDTTEFGTFFSSLKCQNSPCNGYLLPKTFIEKNNNEKGSDWTCTKCTNVFSAYSAQDLLERIGKDLSDMPKGVSQECKNFIKDYESLLHPNHFYLTDVRLALSQIIGQEGQGGLPAVSDEDLELKARLCQGLVNLFKTLIPGETRVRGLLMFELHASIAEIGRRKGDPGDLHTLLLESKNVLTEAADLLKHEPDFIPEGKIYKQAVSNLKELEFVLRTVHKTVGDSPM</sequence>
<dbReference type="SUPFAM" id="SSF82199">
    <property type="entry name" value="SET domain"/>
    <property type="match status" value="1"/>
</dbReference>
<dbReference type="AlphaFoldDB" id="V5I9L0"/>
<dbReference type="GO" id="GO:0008757">
    <property type="term" value="F:S-adenosylmethionine-dependent methyltransferase activity"/>
    <property type="evidence" value="ECO:0007669"/>
    <property type="project" value="UniProtKB-ARBA"/>
</dbReference>
<dbReference type="PANTHER" id="PTHR46455">
    <property type="entry name" value="SET AND MYND DOMAIN CONTAINING, ARTHROPOD-SPECIFIC, MEMBER 4, ISOFORM A"/>
    <property type="match status" value="1"/>
</dbReference>
<proteinExistence type="predicted"/>
<dbReference type="Gene3D" id="2.170.270.10">
    <property type="entry name" value="SET domain"/>
    <property type="match status" value="1"/>
</dbReference>
<name>V5I9L0_ANOGL</name>
<dbReference type="InterPro" id="IPR001214">
    <property type="entry name" value="SET_dom"/>
</dbReference>
<dbReference type="Gene3D" id="6.10.140.2220">
    <property type="match status" value="1"/>
</dbReference>
<dbReference type="GO" id="GO:0008170">
    <property type="term" value="F:N-methyltransferase activity"/>
    <property type="evidence" value="ECO:0007669"/>
    <property type="project" value="UniProtKB-ARBA"/>
</dbReference>
<dbReference type="PANTHER" id="PTHR46455:SF4">
    <property type="entry name" value="GH11294P"/>
    <property type="match status" value="1"/>
</dbReference>
<dbReference type="CDD" id="cd20071">
    <property type="entry name" value="SET_SMYD"/>
    <property type="match status" value="1"/>
</dbReference>
<dbReference type="GO" id="GO:0008276">
    <property type="term" value="F:protein methyltransferase activity"/>
    <property type="evidence" value="ECO:0007669"/>
    <property type="project" value="UniProtKB-ARBA"/>
</dbReference>
<reference evidence="2" key="1">
    <citation type="submission" date="2013-07" db="EMBL/GenBank/DDBJ databases">
        <title>Midgut Transcriptome Profiling of Anoplphora glabripennis, a Lignocellulose Degrading, Wood-Boring Cerambycid.</title>
        <authorList>
            <person name="Scully E.D."/>
            <person name="Hoover K."/>
            <person name="Carlson J.E."/>
            <person name="Tien M."/>
            <person name="Geib S.M."/>
        </authorList>
    </citation>
    <scope>NUCLEOTIDE SEQUENCE</scope>
</reference>
<dbReference type="PROSITE" id="PS50280">
    <property type="entry name" value="SET"/>
    <property type="match status" value="1"/>
</dbReference>
<gene>
    <name evidence="2" type="primary">MSTAA</name>
</gene>
<dbReference type="Pfam" id="PF00856">
    <property type="entry name" value="SET"/>
    <property type="match status" value="1"/>
</dbReference>
<dbReference type="InterPro" id="IPR046341">
    <property type="entry name" value="SET_dom_sf"/>
</dbReference>
<accession>V5I9L0</accession>
<evidence type="ECO:0000259" key="1">
    <source>
        <dbReference type="PROSITE" id="PS50280"/>
    </source>
</evidence>
<evidence type="ECO:0000313" key="2">
    <source>
        <dbReference type="EMBL" id="JAB65716.1"/>
    </source>
</evidence>
<dbReference type="EMBL" id="GALX01002750">
    <property type="protein sequence ID" value="JAB65716.1"/>
    <property type="molecule type" value="Transcribed_RNA"/>
</dbReference>
<organism evidence="2">
    <name type="scientific">Anoplophora glabripennis</name>
    <name type="common">Asian longhorn beetle</name>
    <name type="synonym">Anoplophora nobilis</name>
    <dbReference type="NCBI Taxonomy" id="217634"/>
    <lineage>
        <taxon>Eukaryota</taxon>
        <taxon>Metazoa</taxon>
        <taxon>Ecdysozoa</taxon>
        <taxon>Arthropoda</taxon>
        <taxon>Hexapoda</taxon>
        <taxon>Insecta</taxon>
        <taxon>Pterygota</taxon>
        <taxon>Neoptera</taxon>
        <taxon>Endopterygota</taxon>
        <taxon>Coleoptera</taxon>
        <taxon>Polyphaga</taxon>
        <taxon>Cucujiformia</taxon>
        <taxon>Chrysomeloidea</taxon>
        <taxon>Cerambycidae</taxon>
        <taxon>Lamiinae</taxon>
        <taxon>Lamiini</taxon>
        <taxon>Anoplophora</taxon>
    </lineage>
</organism>